<keyword evidence="3" id="KW-1185">Reference proteome</keyword>
<accession>A0A4S4KYS2</accession>
<organism evidence="2 3">
    <name type="scientific">Hermanssonia centrifuga</name>
    <dbReference type="NCBI Taxonomy" id="98765"/>
    <lineage>
        <taxon>Eukaryota</taxon>
        <taxon>Fungi</taxon>
        <taxon>Dikarya</taxon>
        <taxon>Basidiomycota</taxon>
        <taxon>Agaricomycotina</taxon>
        <taxon>Agaricomycetes</taxon>
        <taxon>Polyporales</taxon>
        <taxon>Meruliaceae</taxon>
        <taxon>Hermanssonia</taxon>
    </lineage>
</organism>
<evidence type="ECO:0000256" key="1">
    <source>
        <dbReference type="SAM" id="Phobius"/>
    </source>
</evidence>
<reference evidence="2 3" key="1">
    <citation type="submission" date="2019-02" db="EMBL/GenBank/DDBJ databases">
        <title>Genome sequencing of the rare red list fungi Phlebia centrifuga.</title>
        <authorList>
            <person name="Buettner E."/>
            <person name="Kellner H."/>
        </authorList>
    </citation>
    <scope>NUCLEOTIDE SEQUENCE [LARGE SCALE GENOMIC DNA]</scope>
    <source>
        <strain evidence="2 3">DSM 108282</strain>
    </source>
</reference>
<dbReference type="AlphaFoldDB" id="A0A4S4KYS2"/>
<protein>
    <submittedName>
        <fullName evidence="2">Uncharacterized protein</fullName>
    </submittedName>
</protein>
<gene>
    <name evidence="2" type="ORF">EW026_g538</name>
</gene>
<dbReference type="EMBL" id="SGPJ01000008">
    <property type="protein sequence ID" value="THH02250.1"/>
    <property type="molecule type" value="Genomic_DNA"/>
</dbReference>
<keyword evidence="1" id="KW-0472">Membrane</keyword>
<keyword evidence="1" id="KW-0812">Transmembrane</keyword>
<feature type="transmembrane region" description="Helical" evidence="1">
    <location>
        <begin position="12"/>
        <end position="31"/>
    </location>
</feature>
<evidence type="ECO:0000313" key="3">
    <source>
        <dbReference type="Proteomes" id="UP000309038"/>
    </source>
</evidence>
<sequence length="154" mass="17119">MPHNQIYNALYWNLPTGTLYLNALLATLNARQKLRKSFDDHKAATLPVISILASMASGAGITPISLGQLTQSYNQNYKQPDREGIVLSHYCVFALIHPISSRKMLDTLFKTFTTVTELPKALDNPMDDGSLGLPLRTESEQAQTTIYNTQTVFS</sequence>
<proteinExistence type="predicted"/>
<evidence type="ECO:0000313" key="2">
    <source>
        <dbReference type="EMBL" id="THH02250.1"/>
    </source>
</evidence>
<name>A0A4S4KYS2_9APHY</name>
<keyword evidence="1" id="KW-1133">Transmembrane helix</keyword>
<comment type="caution">
    <text evidence="2">The sequence shown here is derived from an EMBL/GenBank/DDBJ whole genome shotgun (WGS) entry which is preliminary data.</text>
</comment>
<dbReference type="Proteomes" id="UP000309038">
    <property type="component" value="Unassembled WGS sequence"/>
</dbReference>
<feature type="transmembrane region" description="Helical" evidence="1">
    <location>
        <begin position="43"/>
        <end position="64"/>
    </location>
</feature>